<name>A0A0G1G6T8_9BACT</name>
<reference evidence="1 2" key="1">
    <citation type="journal article" date="2015" name="Nature">
        <title>rRNA introns, odd ribosomes, and small enigmatic genomes across a large radiation of phyla.</title>
        <authorList>
            <person name="Brown C.T."/>
            <person name="Hug L.A."/>
            <person name="Thomas B.C."/>
            <person name="Sharon I."/>
            <person name="Castelle C.J."/>
            <person name="Singh A."/>
            <person name="Wilkins M.J."/>
            <person name="Williams K.H."/>
            <person name="Banfield J.F."/>
        </authorList>
    </citation>
    <scope>NUCLEOTIDE SEQUENCE [LARGE SCALE GENOMIC DNA]</scope>
</reference>
<dbReference type="AlphaFoldDB" id="A0A0G1G6T8"/>
<evidence type="ECO:0000313" key="2">
    <source>
        <dbReference type="Proteomes" id="UP000033980"/>
    </source>
</evidence>
<dbReference type="EMBL" id="LCFK01000005">
    <property type="protein sequence ID" value="KKS94678.1"/>
    <property type="molecule type" value="Genomic_DNA"/>
</dbReference>
<organism evidence="1 2">
    <name type="scientific">Candidatus Collierbacteria bacterium GW2011_GWC2_43_12</name>
    <dbReference type="NCBI Taxonomy" id="1618390"/>
    <lineage>
        <taxon>Bacteria</taxon>
        <taxon>Candidatus Collieribacteriota</taxon>
    </lineage>
</organism>
<proteinExistence type="predicted"/>
<gene>
    <name evidence="1" type="ORF">UV68_C0005G0010</name>
</gene>
<accession>A0A0G1G6T8</accession>
<evidence type="ECO:0000313" key="1">
    <source>
        <dbReference type="EMBL" id="KKS94678.1"/>
    </source>
</evidence>
<protein>
    <submittedName>
        <fullName evidence="1">Uncharacterized protein</fullName>
    </submittedName>
</protein>
<dbReference type="Proteomes" id="UP000033980">
    <property type="component" value="Unassembled WGS sequence"/>
</dbReference>
<comment type="caution">
    <text evidence="1">The sequence shown here is derived from an EMBL/GenBank/DDBJ whole genome shotgun (WGS) entry which is preliminary data.</text>
</comment>
<sequence length="123" mass="13906">MLLNLISDIDPDSTEVAMLESLATKYGLFNMTVVLMKVSELYPSNGSRLALYYDETTYRERVATILAVAVINFAAAKYDKFSIKVNSEVAQDFSRSHSSEVHLELARRYLSQAEEILNKYSNP</sequence>